<dbReference type="PANTHER" id="PTHR31916">
    <property type="match status" value="1"/>
</dbReference>
<evidence type="ECO:0000256" key="2">
    <source>
        <dbReference type="ARBA" id="ARBA00023277"/>
    </source>
</evidence>
<evidence type="ECO:0000256" key="3">
    <source>
        <dbReference type="ARBA" id="ARBA00023295"/>
    </source>
</evidence>
<dbReference type="SUPFAM" id="SSF48208">
    <property type="entry name" value="Six-hairpin glycosidases"/>
    <property type="match status" value="1"/>
</dbReference>
<dbReference type="InterPro" id="IPR008928">
    <property type="entry name" value="6-hairpin_glycosidase_sf"/>
</dbReference>
<evidence type="ECO:0000313" key="4">
    <source>
        <dbReference type="EMBL" id="KAI5076228.1"/>
    </source>
</evidence>
<evidence type="ECO:0000313" key="5">
    <source>
        <dbReference type="Proteomes" id="UP000886520"/>
    </source>
</evidence>
<keyword evidence="2" id="KW-0119">Carbohydrate metabolism</keyword>
<dbReference type="OrthoDB" id="1883188at2759"/>
<dbReference type="InterPro" id="IPR024746">
    <property type="entry name" value="Glyco_hydro_100"/>
</dbReference>
<dbReference type="PANTHER" id="PTHR31916:SF59">
    <property type="entry name" value="CYTOSOLIC INVERTASE 1"/>
    <property type="match status" value="1"/>
</dbReference>
<keyword evidence="5" id="KW-1185">Reference proteome</keyword>
<sequence>MSLCRRLYAIAYTNKLLQVFVRYFVPSALAFLMNGKLEIVKNFLLKALRLQSNWEKRIDNFSLGKGAMRASFKVLHDPIRNNDKIMADFGESAIGRVAPVDSGFWWIILLRAYTKSTGDQSLAEMPDC</sequence>
<dbReference type="AlphaFoldDB" id="A0A9D4UYA3"/>
<protein>
    <submittedName>
        <fullName evidence="4">Uncharacterized protein</fullName>
    </submittedName>
</protein>
<keyword evidence="3" id="KW-0326">Glycosidase</keyword>
<organism evidence="4 5">
    <name type="scientific">Adiantum capillus-veneris</name>
    <name type="common">Maidenhair fern</name>
    <dbReference type="NCBI Taxonomy" id="13818"/>
    <lineage>
        <taxon>Eukaryota</taxon>
        <taxon>Viridiplantae</taxon>
        <taxon>Streptophyta</taxon>
        <taxon>Embryophyta</taxon>
        <taxon>Tracheophyta</taxon>
        <taxon>Polypodiopsida</taxon>
        <taxon>Polypodiidae</taxon>
        <taxon>Polypodiales</taxon>
        <taxon>Pteridineae</taxon>
        <taxon>Pteridaceae</taxon>
        <taxon>Vittarioideae</taxon>
        <taxon>Adiantum</taxon>
    </lineage>
</organism>
<dbReference type="GO" id="GO:0005987">
    <property type="term" value="P:sucrose catabolic process"/>
    <property type="evidence" value="ECO:0007669"/>
    <property type="project" value="TreeGrafter"/>
</dbReference>
<comment type="caution">
    <text evidence="4">The sequence shown here is derived from an EMBL/GenBank/DDBJ whole genome shotgun (WGS) entry which is preliminary data.</text>
</comment>
<dbReference type="Proteomes" id="UP000886520">
    <property type="component" value="Chromosome 8"/>
</dbReference>
<accession>A0A9D4UYA3</accession>
<evidence type="ECO:0000256" key="1">
    <source>
        <dbReference type="ARBA" id="ARBA00022801"/>
    </source>
</evidence>
<gene>
    <name evidence="4" type="ORF">GOP47_0008293</name>
</gene>
<dbReference type="GO" id="GO:0004575">
    <property type="term" value="F:sucrose alpha-glucosidase activity"/>
    <property type="evidence" value="ECO:0007669"/>
    <property type="project" value="TreeGrafter"/>
</dbReference>
<keyword evidence="1" id="KW-0378">Hydrolase</keyword>
<dbReference type="Pfam" id="PF12899">
    <property type="entry name" value="Glyco_hydro_100"/>
    <property type="match status" value="1"/>
</dbReference>
<dbReference type="EMBL" id="JABFUD020000008">
    <property type="protein sequence ID" value="KAI5076228.1"/>
    <property type="molecule type" value="Genomic_DNA"/>
</dbReference>
<name>A0A9D4UYA3_ADICA</name>
<reference evidence="4" key="1">
    <citation type="submission" date="2021-01" db="EMBL/GenBank/DDBJ databases">
        <title>Adiantum capillus-veneris genome.</title>
        <authorList>
            <person name="Fang Y."/>
            <person name="Liao Q."/>
        </authorList>
    </citation>
    <scope>NUCLEOTIDE SEQUENCE</scope>
    <source>
        <strain evidence="4">H3</strain>
        <tissue evidence="4">Leaf</tissue>
    </source>
</reference>
<dbReference type="GO" id="GO:0033926">
    <property type="term" value="F:endo-alpha-N-acetylgalactosaminidase activity"/>
    <property type="evidence" value="ECO:0007669"/>
    <property type="project" value="InterPro"/>
</dbReference>
<proteinExistence type="predicted"/>